<feature type="transmembrane region" description="Helical" evidence="1">
    <location>
        <begin position="28"/>
        <end position="52"/>
    </location>
</feature>
<evidence type="ECO:0000313" key="2">
    <source>
        <dbReference type="EMBL" id="TPW75858.1"/>
    </source>
</evidence>
<feature type="transmembrane region" description="Helical" evidence="1">
    <location>
        <begin position="58"/>
        <end position="79"/>
    </location>
</feature>
<keyword evidence="1" id="KW-0812">Transmembrane</keyword>
<gene>
    <name evidence="2" type="ORF">FJ657_08340</name>
</gene>
<proteinExistence type="predicted"/>
<reference evidence="2 3" key="1">
    <citation type="submission" date="2019-06" db="EMBL/GenBank/DDBJ databases">
        <authorList>
            <person name="Li F."/>
        </authorList>
    </citation>
    <scope>NUCLEOTIDE SEQUENCE [LARGE SCALE GENOMIC DNA]</scope>
    <source>
        <strain evidence="2 3">10F1D-1</strain>
    </source>
</reference>
<accession>A0A506Y4A8</accession>
<dbReference type="OrthoDB" id="5121696at2"/>
<dbReference type="RefSeq" id="WP_141163216.1">
    <property type="nucleotide sequence ID" value="NZ_VHQG01000002.1"/>
</dbReference>
<dbReference type="AlphaFoldDB" id="A0A506Y4A8"/>
<evidence type="ECO:0000256" key="1">
    <source>
        <dbReference type="SAM" id="Phobius"/>
    </source>
</evidence>
<keyword evidence="3" id="KW-1185">Reference proteome</keyword>
<organism evidence="2 3">
    <name type="scientific">Schumannella soli</name>
    <dbReference type="NCBI Taxonomy" id="2590779"/>
    <lineage>
        <taxon>Bacteria</taxon>
        <taxon>Bacillati</taxon>
        <taxon>Actinomycetota</taxon>
        <taxon>Actinomycetes</taxon>
        <taxon>Micrococcales</taxon>
        <taxon>Microbacteriaceae</taxon>
        <taxon>Schumannella</taxon>
    </lineage>
</organism>
<sequence length="101" mass="10944">MEMIYATVVGLGIATVLRYLIPGRRSYGILLLPAVGAAWTAVSWTGLTWVGWKPDEPWIWLVALGGAGVLAIVLALVLNRARHDIDAQRLHRLSGGRASRA</sequence>
<keyword evidence="1" id="KW-1133">Transmembrane helix</keyword>
<comment type="caution">
    <text evidence="2">The sequence shown here is derived from an EMBL/GenBank/DDBJ whole genome shotgun (WGS) entry which is preliminary data.</text>
</comment>
<evidence type="ECO:0008006" key="4">
    <source>
        <dbReference type="Google" id="ProtNLM"/>
    </source>
</evidence>
<keyword evidence="1" id="KW-0472">Membrane</keyword>
<evidence type="ECO:0000313" key="3">
    <source>
        <dbReference type="Proteomes" id="UP000316252"/>
    </source>
</evidence>
<name>A0A506Y4A8_9MICO</name>
<dbReference type="Proteomes" id="UP000316252">
    <property type="component" value="Unassembled WGS sequence"/>
</dbReference>
<protein>
    <recommendedName>
        <fullName evidence="4">Integral membrane protein</fullName>
    </recommendedName>
</protein>
<dbReference type="EMBL" id="VHQG01000002">
    <property type="protein sequence ID" value="TPW75858.1"/>
    <property type="molecule type" value="Genomic_DNA"/>
</dbReference>
<feature type="transmembrane region" description="Helical" evidence="1">
    <location>
        <begin position="6"/>
        <end position="21"/>
    </location>
</feature>